<evidence type="ECO:0008006" key="3">
    <source>
        <dbReference type="Google" id="ProtNLM"/>
    </source>
</evidence>
<keyword evidence="2" id="KW-1185">Reference proteome</keyword>
<evidence type="ECO:0000313" key="2">
    <source>
        <dbReference type="Proteomes" id="UP001233999"/>
    </source>
</evidence>
<comment type="caution">
    <text evidence="1">The sequence shown here is derived from an EMBL/GenBank/DDBJ whole genome shotgun (WGS) entry which is preliminary data.</text>
</comment>
<name>A0AAD8E8T0_DIPPU</name>
<gene>
    <name evidence="1" type="ORF">L9F63_023486</name>
</gene>
<evidence type="ECO:0000313" key="1">
    <source>
        <dbReference type="EMBL" id="KAJ9581338.1"/>
    </source>
</evidence>
<dbReference type="GO" id="GO:0003676">
    <property type="term" value="F:nucleic acid binding"/>
    <property type="evidence" value="ECO:0007669"/>
    <property type="project" value="InterPro"/>
</dbReference>
<sequence length="120" mass="14216">QQTFRREFEIDPPTDKIIRRWYKQLETIDVSEKGKFQDVHEHQMTRRFPYPPRSPDLAPCDFFLGVCEGPPVLVDLLDLRRRIVAAVESITPKKLTKVWEEFDYRLDVLLVTKGAHIEHL</sequence>
<proteinExistence type="predicted"/>
<dbReference type="Proteomes" id="UP001233999">
    <property type="component" value="Unassembled WGS sequence"/>
</dbReference>
<dbReference type="Gene3D" id="3.30.420.10">
    <property type="entry name" value="Ribonuclease H-like superfamily/Ribonuclease H"/>
    <property type="match status" value="1"/>
</dbReference>
<reference evidence="1" key="1">
    <citation type="journal article" date="2023" name="IScience">
        <title>Live-bearing cockroach genome reveals convergent evolutionary mechanisms linked to viviparity in insects and beyond.</title>
        <authorList>
            <person name="Fouks B."/>
            <person name="Harrison M.C."/>
            <person name="Mikhailova A.A."/>
            <person name="Marchal E."/>
            <person name="English S."/>
            <person name="Carruthers M."/>
            <person name="Jennings E.C."/>
            <person name="Chiamaka E.L."/>
            <person name="Frigard R.A."/>
            <person name="Pippel M."/>
            <person name="Attardo G.M."/>
            <person name="Benoit J.B."/>
            <person name="Bornberg-Bauer E."/>
            <person name="Tobe S.S."/>
        </authorList>
    </citation>
    <scope>NUCLEOTIDE SEQUENCE</scope>
    <source>
        <strain evidence="1">Stay&amp;Tobe</strain>
    </source>
</reference>
<dbReference type="EMBL" id="JASPKZ010007950">
    <property type="protein sequence ID" value="KAJ9581338.1"/>
    <property type="molecule type" value="Genomic_DNA"/>
</dbReference>
<organism evidence="1 2">
    <name type="scientific">Diploptera punctata</name>
    <name type="common">Pacific beetle cockroach</name>
    <dbReference type="NCBI Taxonomy" id="6984"/>
    <lineage>
        <taxon>Eukaryota</taxon>
        <taxon>Metazoa</taxon>
        <taxon>Ecdysozoa</taxon>
        <taxon>Arthropoda</taxon>
        <taxon>Hexapoda</taxon>
        <taxon>Insecta</taxon>
        <taxon>Pterygota</taxon>
        <taxon>Neoptera</taxon>
        <taxon>Polyneoptera</taxon>
        <taxon>Dictyoptera</taxon>
        <taxon>Blattodea</taxon>
        <taxon>Blaberoidea</taxon>
        <taxon>Blaberidae</taxon>
        <taxon>Diplopterinae</taxon>
        <taxon>Diploptera</taxon>
    </lineage>
</organism>
<reference evidence="1" key="2">
    <citation type="submission" date="2023-05" db="EMBL/GenBank/DDBJ databases">
        <authorList>
            <person name="Fouks B."/>
        </authorList>
    </citation>
    <scope>NUCLEOTIDE SEQUENCE</scope>
    <source>
        <strain evidence="1">Stay&amp;Tobe</strain>
        <tissue evidence="1">Testes</tissue>
    </source>
</reference>
<protein>
    <recommendedName>
        <fullName evidence="3">DUF4817 domain-containing protein</fullName>
    </recommendedName>
</protein>
<feature type="non-terminal residue" evidence="1">
    <location>
        <position position="1"/>
    </location>
</feature>
<accession>A0AAD8E8T0</accession>
<dbReference type="PANTHER" id="PTHR47326:SF1">
    <property type="entry name" value="HTH PSQ-TYPE DOMAIN-CONTAINING PROTEIN"/>
    <property type="match status" value="1"/>
</dbReference>
<dbReference type="PANTHER" id="PTHR47326">
    <property type="entry name" value="TRANSPOSABLE ELEMENT TC3 TRANSPOSASE-LIKE PROTEIN"/>
    <property type="match status" value="1"/>
</dbReference>
<dbReference type="AlphaFoldDB" id="A0AAD8E8T0"/>
<dbReference type="InterPro" id="IPR036397">
    <property type="entry name" value="RNaseH_sf"/>
</dbReference>